<dbReference type="Pfam" id="PF06325">
    <property type="entry name" value="PrmA"/>
    <property type="match status" value="1"/>
</dbReference>
<dbReference type="InterPro" id="IPR011990">
    <property type="entry name" value="TPR-like_helical_dom_sf"/>
</dbReference>
<dbReference type="SUPFAM" id="SSF48452">
    <property type="entry name" value="TPR-like"/>
    <property type="match status" value="1"/>
</dbReference>
<dbReference type="PANTHER" id="PTHR11006:SF60">
    <property type="entry name" value="PROTEIN ARGININE N-METHYLTRANSFERASE 9"/>
    <property type="match status" value="1"/>
</dbReference>
<dbReference type="GO" id="GO:0005634">
    <property type="term" value="C:nucleus"/>
    <property type="evidence" value="ECO:0007669"/>
    <property type="project" value="TreeGrafter"/>
</dbReference>
<feature type="domain" description="Protein arginine N-methyltransferase" evidence="6">
    <location>
        <begin position="582"/>
        <end position="668"/>
    </location>
</feature>
<dbReference type="EMBL" id="HBUF01182351">
    <property type="protein sequence ID" value="CAG6655635.1"/>
    <property type="molecule type" value="Transcribed_RNA"/>
</dbReference>
<feature type="region of interest" description="Disordered" evidence="5">
    <location>
        <begin position="288"/>
        <end position="351"/>
    </location>
</feature>
<keyword evidence="3" id="KW-0949">S-adenosyl-L-methionine</keyword>
<evidence type="ECO:0000259" key="6">
    <source>
        <dbReference type="Pfam" id="PF22528"/>
    </source>
</evidence>
<evidence type="ECO:0000256" key="3">
    <source>
        <dbReference type="ARBA" id="ARBA00022691"/>
    </source>
</evidence>
<dbReference type="AlphaFoldDB" id="A0A8D8RT42"/>
<evidence type="ECO:0000256" key="5">
    <source>
        <dbReference type="SAM" id="MobiDB-lite"/>
    </source>
</evidence>
<dbReference type="InterPro" id="IPR025799">
    <property type="entry name" value="Arg_MeTrfase"/>
</dbReference>
<organism evidence="7">
    <name type="scientific">Cacopsylla melanoneura</name>
    <dbReference type="NCBI Taxonomy" id="428564"/>
    <lineage>
        <taxon>Eukaryota</taxon>
        <taxon>Metazoa</taxon>
        <taxon>Ecdysozoa</taxon>
        <taxon>Arthropoda</taxon>
        <taxon>Hexapoda</taxon>
        <taxon>Insecta</taxon>
        <taxon>Pterygota</taxon>
        <taxon>Neoptera</taxon>
        <taxon>Paraneoptera</taxon>
        <taxon>Hemiptera</taxon>
        <taxon>Sternorrhyncha</taxon>
        <taxon>Psylloidea</taxon>
        <taxon>Psyllidae</taxon>
        <taxon>Psyllinae</taxon>
        <taxon>Cacopsylla</taxon>
    </lineage>
</organism>
<sequence length="1129" mass="127130">MDSTGNTSSITENIKKEVNTLLEKYEVEKAFSLLLTVLYLSPPCLPFIQDIFVKTLCIIGQVEEKNNNLTKLFKLYEEGIKHYPNSKIIYSNLGAHLFRLGYIEEARTQFEKSLLLDSTYLPAQSNLHNIYNVLVPRWHYAMLNDTNRNEKFKSAIVEAIRDGYTTVLDIGTGTGLLSLYAAEHGAEFIFACDYSNTMIQIASQVIQRNQMEDRIKLIPKLSNDINIPDDIPHKVHLVVTETLDAGGIGEHILQTVKHALENLVLPCQPQGIGKDLDQCQDQNLDMDEEPWNQSSVSQSMNEPKQNNITETKTDPMQTSNERHNPSQPTKTSMSSQPLTNESKPSQLKPGGLIIPSRLRIFAQVIECEYLRTKYKFRMNIEHNTHCRQSSNQNSGQKTQNRAEESTVENPDVCNETGRNKISREDASGDIPMEFTSRCQIELQNPNSSETNTCPEYWKRNRSDTNCRRCKENRNRGISPNSCCYNSGKQRTSSEPNRGKLDTVPTDRDSCSKPPETISIQCNQTQEDSKKKNQASQTPVINCTIGSMPRNTRGSIPGKVGLVLNAKKQLAGHYDSEHLAHIPHKVLSHPVQVLSVDLNSLQDVNRVLDGVQQRFTLNHVANGQADAIVSWFELDLYRNNRISSCIENNTHWDQAVFPVIQDIVFHTPCSLNDEQTSNINVDNELGCNEYESKHNIHGEFVEYIPNADEYDNDKQFNDLDTENNSKFPKTNDPKTDKLNPKNDSTKRDSKETEFNTQHPTKKTKVKLTMTCKDGLINLELDSSEATLDTHKPNEITTDTNTNLRDIKISANTLETNSCESLNFNLNNKNSVSNIAQIKHKAPHKSLLELNVPSDVIQCCRLMEHHVDSIVANITERMSSVRNVLDLTKFPLLGIECLKTFPSCKLFYLLDDATDSILTSQLTSLHIDPVRYYCLTKSDLKSDLGSHVKFDVVLVDILDTRGDFVGLQYLSSVMSCLSATCLLLPERVNIYCQLIDCSWLNTQGHMLAEDDKFGIAPFINQYQVSQHPDLDISSLSHTPLSTSCLLSSLPLTDLFSPSTTNSLLSPSSSGCVNGLSYWMRLELSPGVEVTRTRGVFHVNPGVRCTEDVPLCVQMRYEPGYISLSLVQSTET</sequence>
<feature type="compositionally biased region" description="Polar residues" evidence="5">
    <location>
        <begin position="291"/>
        <end position="345"/>
    </location>
</feature>
<keyword evidence="2" id="KW-0808">Transferase</keyword>
<evidence type="ECO:0000256" key="4">
    <source>
        <dbReference type="PROSITE-ProRule" id="PRU00339"/>
    </source>
</evidence>
<feature type="compositionally biased region" description="Basic and acidic residues" evidence="5">
    <location>
        <begin position="496"/>
        <end position="510"/>
    </location>
</feature>
<evidence type="ECO:0000256" key="1">
    <source>
        <dbReference type="ARBA" id="ARBA00022603"/>
    </source>
</evidence>
<feature type="region of interest" description="Disordered" evidence="5">
    <location>
        <begin position="480"/>
        <end position="516"/>
    </location>
</feature>
<keyword evidence="1" id="KW-0489">Methyltransferase</keyword>
<dbReference type="Gene3D" id="1.25.40.10">
    <property type="entry name" value="Tetratricopeptide repeat domain"/>
    <property type="match status" value="1"/>
</dbReference>
<protein>
    <recommendedName>
        <fullName evidence="6">Protein arginine N-methyltransferase domain-containing protein</fullName>
    </recommendedName>
</protein>
<evidence type="ECO:0000313" key="7">
    <source>
        <dbReference type="EMBL" id="CAG6655635.1"/>
    </source>
</evidence>
<keyword evidence="4" id="KW-0802">TPR repeat</keyword>
<accession>A0A8D8RT42</accession>
<dbReference type="InterPro" id="IPR019734">
    <property type="entry name" value="TPR_rpt"/>
</dbReference>
<dbReference type="Gene3D" id="2.70.160.11">
    <property type="entry name" value="Hnrnp arginine n-methyltransferase1"/>
    <property type="match status" value="1"/>
</dbReference>
<dbReference type="InterPro" id="IPR029063">
    <property type="entry name" value="SAM-dependent_MTases_sf"/>
</dbReference>
<feature type="region of interest" description="Disordered" evidence="5">
    <location>
        <begin position="710"/>
        <end position="760"/>
    </location>
</feature>
<feature type="compositionally biased region" description="Polar residues" evidence="5">
    <location>
        <begin position="386"/>
        <end position="399"/>
    </location>
</feature>
<feature type="compositionally biased region" description="Polar residues" evidence="5">
    <location>
        <begin position="480"/>
        <end position="495"/>
    </location>
</feature>
<feature type="repeat" description="TPR" evidence="4">
    <location>
        <begin position="87"/>
        <end position="120"/>
    </location>
</feature>
<dbReference type="CDD" id="cd02440">
    <property type="entry name" value="AdoMet_MTases"/>
    <property type="match status" value="1"/>
</dbReference>
<dbReference type="GO" id="GO:0016274">
    <property type="term" value="F:protein-arginine N-methyltransferase activity"/>
    <property type="evidence" value="ECO:0007669"/>
    <property type="project" value="InterPro"/>
</dbReference>
<feature type="region of interest" description="Disordered" evidence="5">
    <location>
        <begin position="385"/>
        <end position="425"/>
    </location>
</feature>
<dbReference type="SUPFAM" id="SSF53335">
    <property type="entry name" value="S-adenosyl-L-methionine-dependent methyltransferases"/>
    <property type="match status" value="1"/>
</dbReference>
<dbReference type="InterPro" id="IPR055135">
    <property type="entry name" value="PRMT_dom"/>
</dbReference>
<name>A0A8D8RT42_9HEMI</name>
<reference evidence="7" key="1">
    <citation type="submission" date="2021-05" db="EMBL/GenBank/DDBJ databases">
        <authorList>
            <person name="Alioto T."/>
            <person name="Alioto T."/>
            <person name="Gomez Garrido J."/>
        </authorList>
    </citation>
    <scope>NUCLEOTIDE SEQUENCE</scope>
</reference>
<dbReference type="GO" id="GO:0042054">
    <property type="term" value="F:histone methyltransferase activity"/>
    <property type="evidence" value="ECO:0007669"/>
    <property type="project" value="TreeGrafter"/>
</dbReference>
<dbReference type="GO" id="GO:0032259">
    <property type="term" value="P:methylation"/>
    <property type="evidence" value="ECO:0007669"/>
    <property type="project" value="UniProtKB-KW"/>
</dbReference>
<proteinExistence type="predicted"/>
<dbReference type="PANTHER" id="PTHR11006">
    <property type="entry name" value="PROTEIN ARGININE N-METHYLTRANSFERASE"/>
    <property type="match status" value="1"/>
</dbReference>
<dbReference type="Pfam" id="PF22528">
    <property type="entry name" value="PRMT_C"/>
    <property type="match status" value="1"/>
</dbReference>
<evidence type="ECO:0000256" key="2">
    <source>
        <dbReference type="ARBA" id="ARBA00022679"/>
    </source>
</evidence>
<feature type="compositionally biased region" description="Basic and acidic residues" evidence="5">
    <location>
        <begin position="728"/>
        <end position="752"/>
    </location>
</feature>
<dbReference type="Gene3D" id="3.40.50.150">
    <property type="entry name" value="Vaccinia Virus protein VP39"/>
    <property type="match status" value="1"/>
</dbReference>
<dbReference type="PROSITE" id="PS50005">
    <property type="entry name" value="TPR"/>
    <property type="match status" value="1"/>
</dbReference>